<keyword evidence="3" id="KW-1185">Reference proteome</keyword>
<feature type="compositionally biased region" description="Basic and acidic residues" evidence="1">
    <location>
        <begin position="20"/>
        <end position="33"/>
    </location>
</feature>
<reference evidence="2 3" key="1">
    <citation type="submission" date="2015-01" db="EMBL/GenBank/DDBJ databases">
        <title>The Genome Sequence of Capronia semiimmersa CBS27337.</title>
        <authorList>
            <consortium name="The Broad Institute Genomics Platform"/>
            <person name="Cuomo C."/>
            <person name="de Hoog S."/>
            <person name="Gorbushina A."/>
            <person name="Stielow B."/>
            <person name="Teixiera M."/>
            <person name="Abouelleil A."/>
            <person name="Chapman S.B."/>
            <person name="Priest M."/>
            <person name="Young S.K."/>
            <person name="Wortman J."/>
            <person name="Nusbaum C."/>
            <person name="Birren B."/>
        </authorList>
    </citation>
    <scope>NUCLEOTIDE SEQUENCE [LARGE SCALE GENOMIC DNA]</scope>
    <source>
        <strain evidence="2 3">CBS 27337</strain>
    </source>
</reference>
<dbReference type="HOGENOM" id="CLU_445489_0_0_1"/>
<gene>
    <name evidence="2" type="ORF">PV04_02943</name>
</gene>
<evidence type="ECO:0000313" key="2">
    <source>
        <dbReference type="EMBL" id="KIW70698.1"/>
    </source>
</evidence>
<evidence type="ECO:0000313" key="3">
    <source>
        <dbReference type="Proteomes" id="UP000054266"/>
    </source>
</evidence>
<accession>A0A0D2FQS0</accession>
<sequence length="618" mass="69894">MAARKPAAVRFVDSHPFPASKRDQELIRAEARSHAATVSHPKHRKQAADQAEDEDESSLEPPVLSDPPSSEGKTAPSTAVYKVTLPGQVSSQEGTRPWQKYNQRDQPFHRYRIVTQRSGKVIDREANVGRKRKEVRGSENELQLVSTGNSIPLYKGNTDPFNSTVVPVSALEHLLLQQARAQSMQNTWPSEIALRHNHGALTAESLKKMPPFISDKASSHAIIAHAYYSSGSRQRIRGQPYEQSLVAGEKHKFQALRSLQESIEEQRRTGDPIRLKRIYEACCWLSATEMLSGNINAAVVHLTASKKIIDAMGGWSVIGRMEKEILLGAVVNLAAGLRARPVMDIGDFDPGPWRARQWSPELKNFSPLYDDLRLAFPKTLSLPSPKPTHVTPKLRAIFDDMKELLAVEDLKFKYATSKASGATQMFRWSHARKVSLRSRTLHYWCDLNEAAKREGTPILTLSVPGRVGMATPSSLALNYEFALCVAMRMFDRCIFEEHYQPAGVFRESKRYHMELAAVIEAIRPGTDDFSLVLDNHTYDVLWIYSVGAYVEDVFMRPQLERNGDPVPHQDRFFSMRFSYLVATNLEFGSFEDVTKLLRENYLYYPRLQDASLRKLIEL</sequence>
<feature type="region of interest" description="Disordered" evidence="1">
    <location>
        <begin position="1"/>
        <end position="106"/>
    </location>
</feature>
<evidence type="ECO:0000256" key="1">
    <source>
        <dbReference type="SAM" id="MobiDB-lite"/>
    </source>
</evidence>
<dbReference type="AlphaFoldDB" id="A0A0D2FQS0"/>
<protein>
    <submittedName>
        <fullName evidence="2">Uncharacterized protein</fullName>
    </submittedName>
</protein>
<organism evidence="2 3">
    <name type="scientific">Phialophora macrospora</name>
    <dbReference type="NCBI Taxonomy" id="1851006"/>
    <lineage>
        <taxon>Eukaryota</taxon>
        <taxon>Fungi</taxon>
        <taxon>Dikarya</taxon>
        <taxon>Ascomycota</taxon>
        <taxon>Pezizomycotina</taxon>
        <taxon>Eurotiomycetes</taxon>
        <taxon>Chaetothyriomycetidae</taxon>
        <taxon>Chaetothyriales</taxon>
        <taxon>Herpotrichiellaceae</taxon>
        <taxon>Phialophora</taxon>
    </lineage>
</organism>
<feature type="compositionally biased region" description="Polar residues" evidence="1">
    <location>
        <begin position="67"/>
        <end position="77"/>
    </location>
</feature>
<name>A0A0D2FQS0_9EURO</name>
<dbReference type="Pfam" id="PF11951">
    <property type="entry name" value="Fungal_trans_2"/>
    <property type="match status" value="1"/>
</dbReference>
<feature type="compositionally biased region" description="Polar residues" evidence="1">
    <location>
        <begin position="87"/>
        <end position="101"/>
    </location>
</feature>
<dbReference type="Proteomes" id="UP000054266">
    <property type="component" value="Unassembled WGS sequence"/>
</dbReference>
<proteinExistence type="predicted"/>
<dbReference type="InterPro" id="IPR021858">
    <property type="entry name" value="Fun_TF"/>
</dbReference>
<dbReference type="EMBL" id="KN846957">
    <property type="protein sequence ID" value="KIW70698.1"/>
    <property type="molecule type" value="Genomic_DNA"/>
</dbReference>